<evidence type="ECO:0000313" key="1">
    <source>
        <dbReference type="EMBL" id="KKK98677.1"/>
    </source>
</evidence>
<proteinExistence type="predicted"/>
<sequence>GEIDYIIQYGTTIIPVEVKAGAKGAMKSLHQFMFDKKLDLAVRCDQNAQALYMMDVKTTIGDRVSYKLLSIPFYLVEVLPSLLEQI</sequence>
<dbReference type="AlphaFoldDB" id="A0A0F8ZXK3"/>
<accession>A0A0F8ZXK3</accession>
<gene>
    <name evidence="1" type="ORF">LCGC14_2640370</name>
</gene>
<organism evidence="1">
    <name type="scientific">marine sediment metagenome</name>
    <dbReference type="NCBI Taxonomy" id="412755"/>
    <lineage>
        <taxon>unclassified sequences</taxon>
        <taxon>metagenomes</taxon>
        <taxon>ecological metagenomes</taxon>
    </lineage>
</organism>
<feature type="non-terminal residue" evidence="1">
    <location>
        <position position="1"/>
    </location>
</feature>
<name>A0A0F8ZXK3_9ZZZZ</name>
<dbReference type="EMBL" id="LAZR01045521">
    <property type="protein sequence ID" value="KKK98677.1"/>
    <property type="molecule type" value="Genomic_DNA"/>
</dbReference>
<evidence type="ECO:0008006" key="2">
    <source>
        <dbReference type="Google" id="ProtNLM"/>
    </source>
</evidence>
<reference evidence="1" key="1">
    <citation type="journal article" date="2015" name="Nature">
        <title>Complex archaea that bridge the gap between prokaryotes and eukaryotes.</title>
        <authorList>
            <person name="Spang A."/>
            <person name="Saw J.H."/>
            <person name="Jorgensen S.L."/>
            <person name="Zaremba-Niedzwiedzka K."/>
            <person name="Martijn J."/>
            <person name="Lind A.E."/>
            <person name="van Eijk R."/>
            <person name="Schleper C."/>
            <person name="Guy L."/>
            <person name="Ettema T.J."/>
        </authorList>
    </citation>
    <scope>NUCLEOTIDE SEQUENCE</scope>
</reference>
<comment type="caution">
    <text evidence="1">The sequence shown here is derived from an EMBL/GenBank/DDBJ whole genome shotgun (WGS) entry which is preliminary data.</text>
</comment>
<protein>
    <recommendedName>
        <fullName evidence="2">DUF4143 domain-containing protein</fullName>
    </recommendedName>
</protein>